<dbReference type="EMBL" id="JBCEZU010000111">
    <property type="protein sequence ID" value="KAK9528803.1"/>
    <property type="molecule type" value="Genomic_DNA"/>
</dbReference>
<comment type="caution">
    <text evidence="1">The sequence shown here is derived from an EMBL/GenBank/DDBJ whole genome shotgun (WGS) entry which is preliminary data.</text>
</comment>
<evidence type="ECO:0000313" key="2">
    <source>
        <dbReference type="Proteomes" id="UP001488805"/>
    </source>
</evidence>
<keyword evidence="2" id="KW-1185">Reference proteome</keyword>
<evidence type="ECO:0000313" key="1">
    <source>
        <dbReference type="EMBL" id="KAK9528803.1"/>
    </source>
</evidence>
<sequence length="69" mass="7627">MGWLQRFGCPDVFGETDLARKTSLIFEALQGFMEHAQCAPLSSRANRWCSAGVIPSIACVSVQSTYSWL</sequence>
<accession>A0AAW1F2F0</accession>
<organism evidence="1 2">
    <name type="scientific">Zoarces viviparus</name>
    <name type="common">Viviparous eelpout</name>
    <name type="synonym">Blennius viviparus</name>
    <dbReference type="NCBI Taxonomy" id="48416"/>
    <lineage>
        <taxon>Eukaryota</taxon>
        <taxon>Metazoa</taxon>
        <taxon>Chordata</taxon>
        <taxon>Craniata</taxon>
        <taxon>Vertebrata</taxon>
        <taxon>Euteleostomi</taxon>
        <taxon>Actinopterygii</taxon>
        <taxon>Neopterygii</taxon>
        <taxon>Teleostei</taxon>
        <taxon>Neoteleostei</taxon>
        <taxon>Acanthomorphata</taxon>
        <taxon>Eupercaria</taxon>
        <taxon>Perciformes</taxon>
        <taxon>Cottioidei</taxon>
        <taxon>Zoarcales</taxon>
        <taxon>Zoarcidae</taxon>
        <taxon>Zoarcinae</taxon>
        <taxon>Zoarces</taxon>
    </lineage>
</organism>
<dbReference type="Proteomes" id="UP001488805">
    <property type="component" value="Unassembled WGS sequence"/>
</dbReference>
<reference evidence="1 2" key="1">
    <citation type="journal article" date="2024" name="Genome Biol. Evol.">
        <title>Chromosome-level genome assembly of the viviparous eelpout Zoarces viviparus.</title>
        <authorList>
            <person name="Fuhrmann N."/>
            <person name="Brasseur M.V."/>
            <person name="Bakowski C.E."/>
            <person name="Podsiadlowski L."/>
            <person name="Prost S."/>
            <person name="Krehenwinkel H."/>
            <person name="Mayer C."/>
        </authorList>
    </citation>
    <scope>NUCLEOTIDE SEQUENCE [LARGE SCALE GENOMIC DNA]</scope>
    <source>
        <strain evidence="1">NO-MEL_2022_Ind0_liver</strain>
    </source>
</reference>
<proteinExistence type="predicted"/>
<name>A0AAW1F2F0_ZOAVI</name>
<gene>
    <name evidence="1" type="ORF">VZT92_012948</name>
</gene>
<protein>
    <submittedName>
        <fullName evidence="1">Uncharacterized protein</fullName>
    </submittedName>
</protein>
<dbReference type="AlphaFoldDB" id="A0AAW1F2F0"/>